<keyword evidence="2" id="KW-0808">Transferase</keyword>
<dbReference type="InterPro" id="IPR012317">
    <property type="entry name" value="Poly(ADP-ribose)pol_cat_dom"/>
</dbReference>
<dbReference type="Gene3D" id="3.90.228.10">
    <property type="match status" value="1"/>
</dbReference>
<protein>
    <recommendedName>
        <fullName evidence="2">Poly [ADP-ribose] polymerase</fullName>
        <shortName evidence="2">PARP</shortName>
        <ecNumber evidence="2">2.4.2.-</ecNumber>
    </recommendedName>
</protein>
<evidence type="ECO:0000256" key="1">
    <source>
        <dbReference type="PROSITE-ProRule" id="PRU00117"/>
    </source>
</evidence>
<dbReference type="SUPFAM" id="SSF56399">
    <property type="entry name" value="ADP-ribosylation"/>
    <property type="match status" value="1"/>
</dbReference>
<evidence type="ECO:0000313" key="6">
    <source>
        <dbReference type="EMBL" id="CAE8607949.1"/>
    </source>
</evidence>
<keyword evidence="7" id="KW-1185">Reference proteome</keyword>
<keyword evidence="4" id="KW-0472">Membrane</keyword>
<gene>
    <name evidence="6" type="ORF">PGLA1383_LOCUS25851</name>
</gene>
<dbReference type="CDD" id="cd00105">
    <property type="entry name" value="KH-I"/>
    <property type="match status" value="3"/>
</dbReference>
<name>A0A813F5B2_POLGL</name>
<keyword evidence="2" id="KW-0328">Glycosyltransferase</keyword>
<keyword evidence="1" id="KW-0694">RNA-binding</keyword>
<proteinExistence type="predicted"/>
<dbReference type="PROSITE" id="PS51059">
    <property type="entry name" value="PARP_CATALYTIC"/>
    <property type="match status" value="1"/>
</dbReference>
<comment type="caution">
    <text evidence="6">The sequence shown here is derived from an EMBL/GenBank/DDBJ whole genome shotgun (WGS) entry which is preliminary data.</text>
</comment>
<organism evidence="6 7">
    <name type="scientific">Polarella glacialis</name>
    <name type="common">Dinoflagellate</name>
    <dbReference type="NCBI Taxonomy" id="89957"/>
    <lineage>
        <taxon>Eukaryota</taxon>
        <taxon>Sar</taxon>
        <taxon>Alveolata</taxon>
        <taxon>Dinophyceae</taxon>
        <taxon>Suessiales</taxon>
        <taxon>Suessiaceae</taxon>
        <taxon>Polarella</taxon>
    </lineage>
</organism>
<feature type="compositionally biased region" description="Basic residues" evidence="3">
    <location>
        <begin position="988"/>
        <end position="1007"/>
    </location>
</feature>
<dbReference type="OrthoDB" id="5204190at2759"/>
<feature type="domain" description="PARP catalytic" evidence="5">
    <location>
        <begin position="101"/>
        <end position="357"/>
    </location>
</feature>
<dbReference type="EC" id="2.4.2.-" evidence="2"/>
<feature type="transmembrane region" description="Helical" evidence="4">
    <location>
        <begin position="21"/>
        <end position="45"/>
    </location>
</feature>
<dbReference type="PROSITE" id="PS50084">
    <property type="entry name" value="KH_TYPE_1"/>
    <property type="match status" value="3"/>
</dbReference>
<dbReference type="Pfam" id="PF00013">
    <property type="entry name" value="KH_1"/>
    <property type="match status" value="1"/>
</dbReference>
<dbReference type="GO" id="GO:1990404">
    <property type="term" value="F:NAD+-protein mono-ADP-ribosyltransferase activity"/>
    <property type="evidence" value="ECO:0007669"/>
    <property type="project" value="TreeGrafter"/>
</dbReference>
<evidence type="ECO:0000256" key="3">
    <source>
        <dbReference type="SAM" id="MobiDB-lite"/>
    </source>
</evidence>
<dbReference type="InterPro" id="IPR004087">
    <property type="entry name" value="KH_dom"/>
</dbReference>
<evidence type="ECO:0000256" key="4">
    <source>
        <dbReference type="SAM" id="Phobius"/>
    </source>
</evidence>
<dbReference type="PANTHER" id="PTHR45740">
    <property type="entry name" value="POLY [ADP-RIBOSE] POLYMERASE"/>
    <property type="match status" value="1"/>
</dbReference>
<evidence type="ECO:0000313" key="7">
    <source>
        <dbReference type="Proteomes" id="UP000654075"/>
    </source>
</evidence>
<accession>A0A813F5B2</accession>
<dbReference type="InterPro" id="IPR051712">
    <property type="entry name" value="ARTD-AVP"/>
</dbReference>
<sequence>MAKTPFLVSCRACLENHPRRFLFALSCGCCYSVIGFPCAVVGFALSCFFCCCGGKKNATIFVRSCLDCIFCVQRAKPGQPLMLDGVDDSEADVEDIEDLDIPVYWHNKDGLENFDERYDVPMRVTKHVQKMLKMTWKDVQTRDRKGKIPLGLCVVSVQRVEDRKMWAAYQAQKKKIQDLRGSCQPAHALDGKPDTGMVKTLMEGANGSGQQFQDGLDSDVNEFYLFHGTSPEAAFHISEDGFRLDLSGTNAGSMFGKGAYLAECSSKADEYAQEGTGIYRNIYAMLLCRVVCGSMFRIERSDQAAIQEAMRCGRYDAVLGDRGASVGTYREFVVFRERQIYPEYVVLYKRLTKDDSDEDDSASSDSATIIVIKRMKSFIPAVLYDFGFVPGHWALFSFKCPNQGLWVPNMARDRSESSGKSPRAKSKSEGKRSRSREKSKSRSKSRRADSRDKSNEKEKKSEDYGVDTIKITDDDAAFVLGKGGKTKEKIARVAQAEIELFERDLVLEIRGTKLQRKRAKKYCEGVMAQRTGPVSITEDYDDGDLTMLMVPQEAVGFVTGRAGNFLRSIEEEWKTLMFFCEVDGSRGRGKESEKLAIFGDVRGRRGAELKVLSAVETKMPGFLAKVKDDVYDRDRGKDETGTWGTDTMTFQDDELSYALGKQGGTRKKLERSSGAIVQYVGHTALFSGAKAERRRAKDYMKWLFQQLEGPVYVDGWEDRTDITVVDVPSDCIGYITGARRATLGLMEEEWGTLMFFMSKSEDKGRGKGGNEKLAILGSERARRGSELKVMSGVETKNPGEFTKNIREKTSDKKGFDTDRLIFRDDELSYALGKEGATRKKLEHASGAILQYVGHCAFIAGDLKQRSRCQEFIKWLLAQRRGSVTVGDVSRREDCTEVHIPDNCKGWVTGNRGSELRRMEHETGTYMFMALDSRGDERLLIFSADAGSKMGNQGRMGAERLVSEMVQDKLRDDERGGRGRGRSDSRSRSPSRKRARSGSRGGGGKRRGPAGAEMMRRGTAFVAATRA</sequence>
<dbReference type="GO" id="GO:0003950">
    <property type="term" value="F:NAD+ poly-ADP-ribosyltransferase activity"/>
    <property type="evidence" value="ECO:0007669"/>
    <property type="project" value="UniProtKB-UniRule"/>
</dbReference>
<feature type="region of interest" description="Disordered" evidence="3">
    <location>
        <begin position="966"/>
        <end position="1026"/>
    </location>
</feature>
<dbReference type="GO" id="GO:0005634">
    <property type="term" value="C:nucleus"/>
    <property type="evidence" value="ECO:0007669"/>
    <property type="project" value="TreeGrafter"/>
</dbReference>
<evidence type="ECO:0000256" key="2">
    <source>
        <dbReference type="RuleBase" id="RU362114"/>
    </source>
</evidence>
<keyword evidence="4" id="KW-0812">Transmembrane</keyword>
<dbReference type="InterPro" id="IPR036612">
    <property type="entry name" value="KH_dom_type_1_sf"/>
</dbReference>
<dbReference type="SUPFAM" id="SSF54791">
    <property type="entry name" value="Eukaryotic type KH-domain (KH-domain type I)"/>
    <property type="match status" value="3"/>
</dbReference>
<evidence type="ECO:0000259" key="5">
    <source>
        <dbReference type="PROSITE" id="PS51059"/>
    </source>
</evidence>
<feature type="region of interest" description="Disordered" evidence="3">
    <location>
        <begin position="412"/>
        <end position="462"/>
    </location>
</feature>
<dbReference type="GO" id="GO:0003723">
    <property type="term" value="F:RNA binding"/>
    <property type="evidence" value="ECO:0007669"/>
    <property type="project" value="UniProtKB-UniRule"/>
</dbReference>
<feature type="compositionally biased region" description="Basic and acidic residues" evidence="3">
    <location>
        <begin position="966"/>
        <end position="986"/>
    </location>
</feature>
<dbReference type="PANTHER" id="PTHR45740:SF2">
    <property type="entry name" value="POLY [ADP-RIBOSE] POLYMERASE"/>
    <property type="match status" value="1"/>
</dbReference>
<dbReference type="EMBL" id="CAJNNV010022230">
    <property type="protein sequence ID" value="CAE8607949.1"/>
    <property type="molecule type" value="Genomic_DNA"/>
</dbReference>
<keyword evidence="4" id="KW-1133">Transmembrane helix</keyword>
<keyword evidence="2" id="KW-0520">NAD</keyword>
<feature type="compositionally biased region" description="Basic and acidic residues" evidence="3">
    <location>
        <begin position="426"/>
        <end position="462"/>
    </location>
</feature>
<dbReference type="Proteomes" id="UP000654075">
    <property type="component" value="Unassembled WGS sequence"/>
</dbReference>
<reference evidence="6" key="1">
    <citation type="submission" date="2021-02" db="EMBL/GenBank/DDBJ databases">
        <authorList>
            <person name="Dougan E. K."/>
            <person name="Rhodes N."/>
            <person name="Thang M."/>
            <person name="Chan C."/>
        </authorList>
    </citation>
    <scope>NUCLEOTIDE SEQUENCE</scope>
</reference>
<dbReference type="AlphaFoldDB" id="A0A813F5B2"/>
<dbReference type="Pfam" id="PF00644">
    <property type="entry name" value="PARP"/>
    <property type="match status" value="1"/>
</dbReference>
<dbReference type="InterPro" id="IPR004088">
    <property type="entry name" value="KH_dom_type_1"/>
</dbReference>
<dbReference type="SMART" id="SM00322">
    <property type="entry name" value="KH"/>
    <property type="match status" value="6"/>
</dbReference>